<dbReference type="EMBL" id="LR796234">
    <property type="protein sequence ID" value="CAB4129534.1"/>
    <property type="molecule type" value="Genomic_DNA"/>
</dbReference>
<name>A0A6J5L502_9CAUD</name>
<evidence type="ECO:0000313" key="1">
    <source>
        <dbReference type="EMBL" id="CAB4129534.1"/>
    </source>
</evidence>
<organism evidence="1">
    <name type="scientific">uncultured Caudovirales phage</name>
    <dbReference type="NCBI Taxonomy" id="2100421"/>
    <lineage>
        <taxon>Viruses</taxon>
        <taxon>Duplodnaviria</taxon>
        <taxon>Heunggongvirae</taxon>
        <taxon>Uroviricota</taxon>
        <taxon>Caudoviricetes</taxon>
        <taxon>Peduoviridae</taxon>
        <taxon>Maltschvirus</taxon>
        <taxon>Maltschvirus maltsch</taxon>
    </lineage>
</organism>
<proteinExistence type="predicted"/>
<protein>
    <submittedName>
        <fullName evidence="1">Uncharacterized protein</fullName>
    </submittedName>
</protein>
<accession>A0A6J5L502</accession>
<sequence length="220" mass="22829">MSATFQPFGLKPVYHPSGLDRATAFVGTNSYTTGTTFTAPYSLSSGQSFWQYQPVAITSSGQLTIANQTAASGKVFGVFDGVEYTNSDGRRSVAKYASKLTLDAATQIVFWIFSDPALVYEAQINGSATTAAIGTEYNFDTTTGYTVADGYAIGVGGAGFSKTALLATAVASGAQGQVRVIGLGRETAFPAGQLNAWGDAYTIVQVQIANNTFAAASVSV</sequence>
<gene>
    <name evidence="1" type="ORF">UFOVP118_84</name>
</gene>
<reference evidence="1" key="1">
    <citation type="submission" date="2020-04" db="EMBL/GenBank/DDBJ databases">
        <authorList>
            <person name="Chiriac C."/>
            <person name="Salcher M."/>
            <person name="Ghai R."/>
            <person name="Kavagutti S V."/>
        </authorList>
    </citation>
    <scope>NUCLEOTIDE SEQUENCE</scope>
</reference>